<reference evidence="3 4" key="1">
    <citation type="journal article" date="2016" name="Nat. Commun.">
        <title>Thousands of microbial genomes shed light on interconnected biogeochemical processes in an aquifer system.</title>
        <authorList>
            <person name="Anantharaman K."/>
            <person name="Brown C.T."/>
            <person name="Hug L.A."/>
            <person name="Sharon I."/>
            <person name="Castelle C.J."/>
            <person name="Probst A.J."/>
            <person name="Thomas B.C."/>
            <person name="Singh A."/>
            <person name="Wilkins M.J."/>
            <person name="Karaoz U."/>
            <person name="Brodie E.L."/>
            <person name="Williams K.H."/>
            <person name="Hubbard S.S."/>
            <person name="Banfield J.F."/>
        </authorList>
    </citation>
    <scope>NUCLEOTIDE SEQUENCE [LARGE SCALE GENOMIC DNA]</scope>
</reference>
<dbReference type="Proteomes" id="UP000177232">
    <property type="component" value="Unassembled WGS sequence"/>
</dbReference>
<name>A0A1F6DTU3_9BACT</name>
<dbReference type="STRING" id="1798496.A3C94_01290"/>
<dbReference type="Gene3D" id="2.60.40.10">
    <property type="entry name" value="Immunoglobulins"/>
    <property type="match status" value="1"/>
</dbReference>
<evidence type="ECO:0000259" key="2">
    <source>
        <dbReference type="Pfam" id="PF04773"/>
    </source>
</evidence>
<feature type="compositionally biased region" description="Low complexity" evidence="1">
    <location>
        <begin position="245"/>
        <end position="257"/>
    </location>
</feature>
<accession>A0A1F6DTU3</accession>
<evidence type="ECO:0000256" key="1">
    <source>
        <dbReference type="SAM" id="MobiDB-lite"/>
    </source>
</evidence>
<proteinExistence type="predicted"/>
<feature type="domain" description="FecR protein" evidence="2">
    <location>
        <begin position="72"/>
        <end position="169"/>
    </location>
</feature>
<dbReference type="Pfam" id="PF04773">
    <property type="entry name" value="FecR"/>
    <property type="match status" value="1"/>
</dbReference>
<dbReference type="InterPro" id="IPR006860">
    <property type="entry name" value="FecR"/>
</dbReference>
<evidence type="ECO:0000313" key="3">
    <source>
        <dbReference type="EMBL" id="OGG64869.1"/>
    </source>
</evidence>
<organism evidence="3 4">
    <name type="scientific">Candidatus Kaiserbacteria bacterium RIFCSPHIGHO2_02_FULL_55_17</name>
    <dbReference type="NCBI Taxonomy" id="1798496"/>
    <lineage>
        <taxon>Bacteria</taxon>
        <taxon>Candidatus Kaiseribacteriota</taxon>
    </lineage>
</organism>
<comment type="caution">
    <text evidence="3">The sequence shown here is derived from an EMBL/GenBank/DDBJ whole genome shotgun (WGS) entry which is preliminary data.</text>
</comment>
<dbReference type="AlphaFoldDB" id="A0A1F6DTU3"/>
<gene>
    <name evidence="3" type="ORF">A3C94_01290</name>
</gene>
<dbReference type="InterPro" id="IPR013783">
    <property type="entry name" value="Ig-like_fold"/>
</dbReference>
<feature type="region of interest" description="Disordered" evidence="1">
    <location>
        <begin position="236"/>
        <end position="266"/>
    </location>
</feature>
<dbReference type="EMBL" id="MFLJ01000009">
    <property type="protein sequence ID" value="OGG64869.1"/>
    <property type="molecule type" value="Genomic_DNA"/>
</dbReference>
<protein>
    <recommendedName>
        <fullName evidence="2">FecR protein domain-containing protein</fullName>
    </recommendedName>
</protein>
<sequence length="381" mass="39569">MKINLSIVVVVVVVVVAVAAFFLLQGEEAATEPAITASPALATTLAPDMTLITASSSQPQTVGSSTPTYVGDTLTTSHTGRGLLQMANGTATLLDYDTKLTLEENDSTGTHVSSFLGTGAAWARVEKVFGKGEYYKIETQNAVAIVRGTSFGISYKDDITTLHVATGIVDIMPVDPSTGAPLKDKEVIVSGENKATVDDSGLVSVSPFTAADRKSPWYLYNMSEVNVQMSAPASVPVASQTTPLPASQTAPEAEPAPSEAPTPTTPLVNAVSAENVCASFSESRGYTDSQTGNSLKLTSVVPLSVSQGDQNTVTLTGEGFMCAMTITIGEKSLSGESDFVVVSNSSITFSSGLLPVGTFDIVINDSMGNTATFLQAITITR</sequence>
<dbReference type="Gene3D" id="2.60.120.1440">
    <property type="match status" value="1"/>
</dbReference>
<evidence type="ECO:0000313" key="4">
    <source>
        <dbReference type="Proteomes" id="UP000177232"/>
    </source>
</evidence>
<dbReference type="PANTHER" id="PTHR38731">
    <property type="entry name" value="LIPL45-RELATED LIPOPROTEIN-RELATED"/>
    <property type="match status" value="1"/>
</dbReference>